<dbReference type="CDD" id="cd05930">
    <property type="entry name" value="A_NRPS"/>
    <property type="match status" value="1"/>
</dbReference>
<dbReference type="InterPro" id="IPR045851">
    <property type="entry name" value="AMP-bd_C_sf"/>
</dbReference>
<dbReference type="GO" id="GO:0043041">
    <property type="term" value="P:amino acid activation for nonribosomal peptide biosynthetic process"/>
    <property type="evidence" value="ECO:0007669"/>
    <property type="project" value="TreeGrafter"/>
</dbReference>
<dbReference type="Pfam" id="PF00668">
    <property type="entry name" value="Condensation"/>
    <property type="match status" value="1"/>
</dbReference>
<dbReference type="FunFam" id="2.30.38.10:FF:000001">
    <property type="entry name" value="Non-ribosomal peptide synthetase PvdI"/>
    <property type="match status" value="1"/>
</dbReference>
<dbReference type="GO" id="GO:0031177">
    <property type="term" value="F:phosphopantetheine binding"/>
    <property type="evidence" value="ECO:0007669"/>
    <property type="project" value="InterPro"/>
</dbReference>
<dbReference type="Pfam" id="PF00501">
    <property type="entry name" value="AMP-binding"/>
    <property type="match status" value="2"/>
</dbReference>
<feature type="domain" description="Carrier" evidence="4">
    <location>
        <begin position="347"/>
        <end position="422"/>
    </location>
</feature>
<dbReference type="FunFam" id="3.30.559.10:FF:000012">
    <property type="entry name" value="Non-ribosomal peptide synthetase"/>
    <property type="match status" value="1"/>
</dbReference>
<dbReference type="FunFam" id="3.40.50.980:FF:000001">
    <property type="entry name" value="Non-ribosomal peptide synthetase"/>
    <property type="match status" value="1"/>
</dbReference>
<dbReference type="SUPFAM" id="SSF56801">
    <property type="entry name" value="Acetyl-CoA synthetase-like"/>
    <property type="match status" value="2"/>
</dbReference>
<dbReference type="FunFam" id="3.30.300.30:FF:000010">
    <property type="entry name" value="Enterobactin synthetase component F"/>
    <property type="match status" value="1"/>
</dbReference>
<dbReference type="SUPFAM" id="SSF52777">
    <property type="entry name" value="CoA-dependent acyltransferases"/>
    <property type="match status" value="2"/>
</dbReference>
<comment type="cofactor">
    <cofactor evidence="1">
        <name>pantetheine 4'-phosphate</name>
        <dbReference type="ChEBI" id="CHEBI:47942"/>
    </cofactor>
</comment>
<protein>
    <submittedName>
        <fullName evidence="5">Non-ribosomal peptide synthetase</fullName>
    </submittedName>
</protein>
<evidence type="ECO:0000313" key="6">
    <source>
        <dbReference type="Proteomes" id="UP000269801"/>
    </source>
</evidence>
<dbReference type="Pfam" id="PF00550">
    <property type="entry name" value="PP-binding"/>
    <property type="match status" value="1"/>
</dbReference>
<dbReference type="Gene3D" id="1.10.1200.10">
    <property type="entry name" value="ACP-like"/>
    <property type="match status" value="1"/>
</dbReference>
<dbReference type="Proteomes" id="UP000269801">
    <property type="component" value="Unassembled WGS sequence"/>
</dbReference>
<evidence type="ECO:0000256" key="3">
    <source>
        <dbReference type="ARBA" id="ARBA00022553"/>
    </source>
</evidence>
<dbReference type="PROSITE" id="PS50075">
    <property type="entry name" value="CARRIER"/>
    <property type="match status" value="1"/>
</dbReference>
<feature type="non-terminal residue" evidence="5">
    <location>
        <position position="1"/>
    </location>
</feature>
<dbReference type="InterPro" id="IPR020806">
    <property type="entry name" value="PKS_PP-bd"/>
</dbReference>
<dbReference type="GO" id="GO:0005829">
    <property type="term" value="C:cytosol"/>
    <property type="evidence" value="ECO:0007669"/>
    <property type="project" value="TreeGrafter"/>
</dbReference>
<dbReference type="InterPro" id="IPR025110">
    <property type="entry name" value="AMP-bd_C"/>
</dbReference>
<accession>A0A3M5B3U5</accession>
<evidence type="ECO:0000259" key="4">
    <source>
        <dbReference type="PROSITE" id="PS50075"/>
    </source>
</evidence>
<dbReference type="Pfam" id="PF13193">
    <property type="entry name" value="AMP-binding_C"/>
    <property type="match status" value="1"/>
</dbReference>
<dbReference type="Gene3D" id="3.30.300.30">
    <property type="match status" value="1"/>
</dbReference>
<dbReference type="PROSITE" id="PS00455">
    <property type="entry name" value="AMP_BINDING"/>
    <property type="match status" value="1"/>
</dbReference>
<organism evidence="5 6">
    <name type="scientific">Pseudomonas savastanoi</name>
    <name type="common">Pseudomonas syringae pv. savastanoi</name>
    <dbReference type="NCBI Taxonomy" id="29438"/>
    <lineage>
        <taxon>Bacteria</taxon>
        <taxon>Pseudomonadati</taxon>
        <taxon>Pseudomonadota</taxon>
        <taxon>Gammaproteobacteria</taxon>
        <taxon>Pseudomonadales</taxon>
        <taxon>Pseudomonadaceae</taxon>
        <taxon>Pseudomonas</taxon>
    </lineage>
</organism>
<evidence type="ECO:0000256" key="1">
    <source>
        <dbReference type="ARBA" id="ARBA00001957"/>
    </source>
</evidence>
<keyword evidence="3" id="KW-0597">Phosphoprotein</keyword>
<dbReference type="InterPro" id="IPR006162">
    <property type="entry name" value="Ppantetheine_attach_site"/>
</dbReference>
<dbReference type="Gene3D" id="3.40.50.980">
    <property type="match status" value="2"/>
</dbReference>
<dbReference type="PROSITE" id="PS00012">
    <property type="entry name" value="PHOSPHOPANTETHEINE"/>
    <property type="match status" value="1"/>
</dbReference>
<dbReference type="GO" id="GO:0047527">
    <property type="term" value="F:2,3-dihydroxybenzoate-serine ligase activity"/>
    <property type="evidence" value="ECO:0007669"/>
    <property type="project" value="TreeGrafter"/>
</dbReference>
<dbReference type="InterPro" id="IPR023213">
    <property type="entry name" value="CAT-like_dom_sf"/>
</dbReference>
<dbReference type="GO" id="GO:0009239">
    <property type="term" value="P:enterobactin biosynthetic process"/>
    <property type="evidence" value="ECO:0007669"/>
    <property type="project" value="TreeGrafter"/>
</dbReference>
<dbReference type="InterPro" id="IPR036736">
    <property type="entry name" value="ACP-like_sf"/>
</dbReference>
<dbReference type="InterPro" id="IPR000873">
    <property type="entry name" value="AMP-dep_synth/lig_dom"/>
</dbReference>
<dbReference type="InterPro" id="IPR001242">
    <property type="entry name" value="Condensation_dom"/>
</dbReference>
<name>A0A3M5B3U5_PSESS</name>
<reference evidence="5 6" key="1">
    <citation type="submission" date="2018-08" db="EMBL/GenBank/DDBJ databases">
        <title>Recombination of ecologically and evolutionarily significant loci maintains genetic cohesion in the Pseudomonas syringae species complex.</title>
        <authorList>
            <person name="Dillon M."/>
            <person name="Thakur S."/>
            <person name="Almeida R.N.D."/>
            <person name="Weir B.S."/>
            <person name="Guttman D.S."/>
        </authorList>
    </citation>
    <scope>NUCLEOTIDE SEQUENCE [LARGE SCALE GENOMIC DNA]</scope>
    <source>
        <strain evidence="5 6">ICMP 13685</strain>
    </source>
</reference>
<dbReference type="GO" id="GO:0072330">
    <property type="term" value="P:monocarboxylic acid biosynthetic process"/>
    <property type="evidence" value="ECO:0007669"/>
    <property type="project" value="UniProtKB-ARBA"/>
</dbReference>
<dbReference type="PANTHER" id="PTHR45527:SF1">
    <property type="entry name" value="FATTY ACID SYNTHASE"/>
    <property type="match status" value="1"/>
</dbReference>
<gene>
    <name evidence="5" type="ORF">ALP70_05175</name>
</gene>
<comment type="caution">
    <text evidence="5">The sequence shown here is derived from an EMBL/GenBank/DDBJ whole genome shotgun (WGS) entry which is preliminary data.</text>
</comment>
<dbReference type="InterPro" id="IPR042099">
    <property type="entry name" value="ANL_N_sf"/>
</dbReference>
<dbReference type="InterPro" id="IPR009081">
    <property type="entry name" value="PP-bd_ACP"/>
</dbReference>
<dbReference type="Gene3D" id="3.40.50.12780">
    <property type="entry name" value="N-terminal domain of ligase-like"/>
    <property type="match status" value="1"/>
</dbReference>
<keyword evidence="2" id="KW-0596">Phosphopantetheine</keyword>
<evidence type="ECO:0000313" key="5">
    <source>
        <dbReference type="EMBL" id="RMS19895.1"/>
    </source>
</evidence>
<dbReference type="SUPFAM" id="SSF47336">
    <property type="entry name" value="ACP-like"/>
    <property type="match status" value="1"/>
</dbReference>
<dbReference type="GO" id="GO:0009366">
    <property type="term" value="C:enterobactin synthetase complex"/>
    <property type="evidence" value="ECO:0007669"/>
    <property type="project" value="TreeGrafter"/>
</dbReference>
<dbReference type="PANTHER" id="PTHR45527">
    <property type="entry name" value="NONRIBOSOMAL PEPTIDE SYNTHETASE"/>
    <property type="match status" value="1"/>
</dbReference>
<dbReference type="InterPro" id="IPR020845">
    <property type="entry name" value="AMP-binding_CS"/>
</dbReference>
<dbReference type="AlphaFoldDB" id="A0A3M5B3U5"/>
<feature type="non-terminal residue" evidence="5">
    <location>
        <position position="1070"/>
    </location>
</feature>
<sequence>RGLMAVSAAWERLYALHKPLNHLQMAGFSFDVFSADLIRALGFGGTLVLCPRDTLMDPPALYRLLSEARIDFADFVPAVLNPLLVWAQETGHDLSFMRTVVCGSDIWTAHSARQLRRLCGERVQIVQAYGVTEASIDSTCFEFDSNSHVDAVLPIGRALANTRIYLLDAFAEQVAPGVTGELYIGGAGVARGYLNLPQLTLERFVDSPFVAGERLYRTGDLARYRADGNLEFLGRNDSQAKLRGLRLELGEIEARLAEVTGVRDNLVVLREDSVGVPRLVAYFHEQADAGLTPKSLRQHLQLSLPDYMIPAAFVRMDALPLTANGKLDRSALPEPGADAFDQHAFEAAQGPLETTLAAIWAEVLGVERVGRQDHFFALGGHSLLVMRVLAKVRQTLRLDVSPSALFAAPVLQQFAEQLSSASGRARPPITVIERCGAHALSSAQQRLWFLAQMEGGNAAYHMPLNLRLRGPLQVAALQSSFNRLVARHEALRTTFIAVEGEGRQRVAATERIAALPIIDLHGEPDAQARLLELMGEEGSRPFDLAVGPLMRVSLVKLAEDDHVLLLTQHHIISDGWSMGVLTRELGVLYEAALHKQADPLPPLSIQYVDYAVWQRQWLSGEVLEAQRRYWRETLSGAPVLLELPTDHKRPAVQNYRGGFVPLMFDRALTARLRALATQQGTTLFMNLLAAWSLLLMRLSGQDDVVIGVPSANRSQQELEGLIGFFVNTQVLRAEFDLHTTFSELLQQVKQAALQAQAHQELPFEQLVEALQPQRSLSHSPLFQVMFNHQSQVSAEVRALPGLQVEALISESYPAQFDLTLNTAEHDGGLSAGLTYATALFERSTIERMAGHWLALLQGICANAGQRIAEVPMLDAAEQQQIVRDWNATAADFPGEHCLHSLIEAQVLATPDAPALIFAAEQLSYAQLNARANQLAHRLREAGVGPDVLVGICVERSLELVIGLLAIIKAGGAYVPLDPDYPEDRLAYMMQDSGVGLLLTQSALLQRLPVQVQSLCLDQEGDWLAGYSTANPENLSHPLNLAYVIYTSGSTGKPKGAGNSHRALVNRLHWM</sequence>
<dbReference type="SMART" id="SM00823">
    <property type="entry name" value="PKS_PP"/>
    <property type="match status" value="1"/>
</dbReference>
<dbReference type="CDD" id="cd19531">
    <property type="entry name" value="LCL_NRPS-like"/>
    <property type="match status" value="1"/>
</dbReference>
<dbReference type="FunFam" id="1.10.1200.10:FF:000016">
    <property type="entry name" value="Non-ribosomal peptide synthase"/>
    <property type="match status" value="1"/>
</dbReference>
<dbReference type="EMBL" id="RBSL01000455">
    <property type="protein sequence ID" value="RMS19895.1"/>
    <property type="molecule type" value="Genomic_DNA"/>
</dbReference>
<evidence type="ECO:0000256" key="2">
    <source>
        <dbReference type="ARBA" id="ARBA00022450"/>
    </source>
</evidence>
<dbReference type="Gene3D" id="3.30.559.30">
    <property type="entry name" value="Nonribosomal peptide synthetase, condensation domain"/>
    <property type="match status" value="1"/>
</dbReference>
<dbReference type="Gene3D" id="3.30.559.10">
    <property type="entry name" value="Chloramphenicol acetyltransferase-like domain"/>
    <property type="match status" value="1"/>
</dbReference>
<proteinExistence type="predicted"/>